<dbReference type="EMBL" id="FWYE01000003">
    <property type="protein sequence ID" value="SMD31363.1"/>
    <property type="molecule type" value="Genomic_DNA"/>
</dbReference>
<evidence type="ECO:0000313" key="4">
    <source>
        <dbReference type="Proteomes" id="UP000192315"/>
    </source>
</evidence>
<feature type="domain" description="NADP-dependent oxidoreductase" evidence="2">
    <location>
        <begin position="15"/>
        <end position="327"/>
    </location>
</feature>
<name>A0A8G2L7R0_PICTO</name>
<comment type="caution">
    <text evidence="3">The sequence shown here is derived from an EMBL/GenBank/DDBJ whole genome shotgun (WGS) entry which is preliminary data.</text>
</comment>
<protein>
    <submittedName>
        <fullName evidence="3">Predicted oxidoreductase</fullName>
    </submittedName>
</protein>
<dbReference type="PANTHER" id="PTHR43364:SF4">
    <property type="entry name" value="NAD(P)-LINKED OXIDOREDUCTASE SUPERFAMILY PROTEIN"/>
    <property type="match status" value="1"/>
</dbReference>
<sequence length="348" mass="40007">MKYIRFGNSGLKVSEIALGTWHLPSSNDVDSFNINKVDEPAALNIIKSAVDSGINFFDTANIYHGVMQNPDVYHTGNSERILGRALIGYDRESLVISTKIMGRMANHPNGMGLSRKYIRWQVNESLKRLKTDYIDILHMHMPDITTPIEETIDTLSSLVYQGYIYYAGESHFHPQDIIYILKYSRDVHLQMISMQEPYNLIDRYIEKDKIDIARVYGLGIMAYMPLAHGFLSGRYIKEVPPMSRSDNLSVYINNDNIKILNEINEIARSLDASLAQISISYILKKSEIMNIPIVPVIGVTRVEQLNELVESLNIKIPEDYIKMLDDLSIQFKNKYIEDYKRIIKYNIN</sequence>
<accession>A0A8G2L7R0</accession>
<dbReference type="InterPro" id="IPR050523">
    <property type="entry name" value="AKR_Detox_Biosynth"/>
</dbReference>
<dbReference type="Pfam" id="PF00248">
    <property type="entry name" value="Aldo_ket_red"/>
    <property type="match status" value="1"/>
</dbReference>
<dbReference type="AlphaFoldDB" id="A0A8G2L7R0"/>
<dbReference type="PANTHER" id="PTHR43364">
    <property type="entry name" value="NADH-SPECIFIC METHYLGLYOXAL REDUCTASE-RELATED"/>
    <property type="match status" value="1"/>
</dbReference>
<dbReference type="Gene3D" id="3.20.20.100">
    <property type="entry name" value="NADP-dependent oxidoreductase domain"/>
    <property type="match status" value="1"/>
</dbReference>
<keyword evidence="1" id="KW-0560">Oxidoreductase</keyword>
<dbReference type="RefSeq" id="WP_084273056.1">
    <property type="nucleotide sequence ID" value="NZ_FWYE01000003.1"/>
</dbReference>
<dbReference type="GO" id="GO:0016491">
    <property type="term" value="F:oxidoreductase activity"/>
    <property type="evidence" value="ECO:0007669"/>
    <property type="project" value="UniProtKB-KW"/>
</dbReference>
<evidence type="ECO:0000313" key="3">
    <source>
        <dbReference type="EMBL" id="SMD31363.1"/>
    </source>
</evidence>
<organism evidence="3 4">
    <name type="scientific">Picrophilus torridus (strain ATCC 700027 / DSM 9790 / JCM 10055 / NBRC 100828 / KAW 2/3)</name>
    <dbReference type="NCBI Taxonomy" id="1122961"/>
    <lineage>
        <taxon>Archaea</taxon>
        <taxon>Methanobacteriati</taxon>
        <taxon>Thermoplasmatota</taxon>
        <taxon>Thermoplasmata</taxon>
        <taxon>Thermoplasmatales</taxon>
        <taxon>Picrophilaceae</taxon>
        <taxon>Picrophilus</taxon>
    </lineage>
</organism>
<dbReference type="InterPro" id="IPR023210">
    <property type="entry name" value="NADP_OxRdtase_dom"/>
</dbReference>
<proteinExistence type="predicted"/>
<evidence type="ECO:0000259" key="2">
    <source>
        <dbReference type="Pfam" id="PF00248"/>
    </source>
</evidence>
<reference evidence="3 4" key="1">
    <citation type="submission" date="2017-04" db="EMBL/GenBank/DDBJ databases">
        <authorList>
            <person name="Varghese N."/>
            <person name="Submissions S."/>
        </authorList>
    </citation>
    <scope>NUCLEOTIDE SEQUENCE [LARGE SCALE GENOMIC DNA]</scope>
    <source>
        <strain evidence="3 4">DSM 9789</strain>
    </source>
</reference>
<gene>
    <name evidence="3" type="ORF">SAMN02745355_1292</name>
</gene>
<keyword evidence="4" id="KW-1185">Reference proteome</keyword>
<evidence type="ECO:0000256" key="1">
    <source>
        <dbReference type="ARBA" id="ARBA00023002"/>
    </source>
</evidence>
<dbReference type="InterPro" id="IPR036812">
    <property type="entry name" value="NAD(P)_OxRdtase_dom_sf"/>
</dbReference>
<dbReference type="Proteomes" id="UP000192315">
    <property type="component" value="Unassembled WGS sequence"/>
</dbReference>
<dbReference type="SUPFAM" id="SSF51430">
    <property type="entry name" value="NAD(P)-linked oxidoreductase"/>
    <property type="match status" value="1"/>
</dbReference>